<gene>
    <name evidence="1" type="ORF">QFC20_002900</name>
</gene>
<evidence type="ECO:0000313" key="1">
    <source>
        <dbReference type="EMBL" id="KAJ9110571.1"/>
    </source>
</evidence>
<dbReference type="Proteomes" id="UP001230649">
    <property type="component" value="Unassembled WGS sequence"/>
</dbReference>
<keyword evidence="2" id="KW-1185">Reference proteome</keyword>
<protein>
    <submittedName>
        <fullName evidence="1">Uncharacterized protein</fullName>
    </submittedName>
</protein>
<name>A0ACC2WGN6_9TREE</name>
<comment type="caution">
    <text evidence="1">The sequence shown here is derived from an EMBL/GenBank/DDBJ whole genome shotgun (WGS) entry which is preliminary data.</text>
</comment>
<proteinExistence type="predicted"/>
<evidence type="ECO:0000313" key="2">
    <source>
        <dbReference type="Proteomes" id="UP001230649"/>
    </source>
</evidence>
<dbReference type="EMBL" id="JASBWS010000023">
    <property type="protein sequence ID" value="KAJ9110571.1"/>
    <property type="molecule type" value="Genomic_DNA"/>
</dbReference>
<reference evidence="1" key="1">
    <citation type="submission" date="2023-04" db="EMBL/GenBank/DDBJ databases">
        <title>Draft Genome sequencing of Naganishia species isolated from polar environments using Oxford Nanopore Technology.</title>
        <authorList>
            <person name="Leo P."/>
            <person name="Venkateswaran K."/>
        </authorList>
    </citation>
    <scope>NUCLEOTIDE SEQUENCE</scope>
    <source>
        <strain evidence="1">MNA-CCFEE 5262</strain>
    </source>
</reference>
<organism evidence="1 2">
    <name type="scientific">Naganishia adeliensis</name>
    <dbReference type="NCBI Taxonomy" id="92952"/>
    <lineage>
        <taxon>Eukaryota</taxon>
        <taxon>Fungi</taxon>
        <taxon>Dikarya</taxon>
        <taxon>Basidiomycota</taxon>
        <taxon>Agaricomycotina</taxon>
        <taxon>Tremellomycetes</taxon>
        <taxon>Filobasidiales</taxon>
        <taxon>Filobasidiaceae</taxon>
        <taxon>Naganishia</taxon>
    </lineage>
</organism>
<sequence length="911" mass="100894">MSTARASTDEETAPLLVDPEDDQPHLAHHSRNPFTRASRGLTLLEKILAALAILFLLLAATFIGLFAGTKHRLDKERHQPPVHVTSTAYGTPTRTVIATTTVGGGKQKPFPVPTSKPGHGHHDERETCLTAECVLLASNILKSLDETIDPCQDFYSFANGGWLNSHSLPADRAVYGTFTELQDENRKVILDILEGKEKHASIAGHGEADEEKRAEAANLKKLRTGYAACMDVDRINAQGTEPILPLVHEIERILGAFYLPVHPSDAAVALYSFEDWEGAYTTEYTVPEELRVRAEATREFSRERSAVPLQPGLAKRAGVAPTTAVEYSKGKKEALTEALAFTHSRSVDALLGFAIEGDAGGEDPQMQELFLYQTGGGLPSKEYYEEKPILDFYTSVVADVLAELANPTPVKKHLDDELNVDSDESLGHKGKSGKKIDKKKFAKQIKALAKDVVGLERALMRAGADIEDLFNPTFSYNPYPFANVSKELSFMDLSAYISTFNSRNFPTKVVVTHPPYINSVHKILAHTPDHVLSAYFVTRFGLTYSTLLGPQTPVRQATRRLQELLQGIKRGTPEDRQLFCQAYVDSQTGLGYIGGKEFVDRKFAGDSKEKAEKVIYDIIDAFKARLPSVPWMDKESAKAAQGKAETMLVKVGYPTSPNVSSAVALQRYFAPLDIDHDFFANGLRTRVLAETRTWYRLGKQRDRGEWEMVPQLVNAYYSPPDGEIVFPAGILQPPFFSAAWPDYLNYGAFGSVAAHELSHAFDNTGAQYDERGRLRDWWTNTTVKAFKEKAQCLARQYSNYTIEGPDGKPVHINGNLTNGEDLGDSGITFAYSAWKKLSTAEKNLKLPGLNYTEVWAQLIKPEAALARIRTDPHSPNQFRSNGQLSGFAKFAEVFNCPAGSPMNPKHRCDVW</sequence>
<accession>A0ACC2WGN6</accession>